<evidence type="ECO:0000256" key="6">
    <source>
        <dbReference type="SAM" id="MobiDB-lite"/>
    </source>
</evidence>
<evidence type="ECO:0000256" key="2">
    <source>
        <dbReference type="ARBA" id="ARBA00022555"/>
    </source>
</evidence>
<dbReference type="PANTHER" id="PTHR17224:SF1">
    <property type="entry name" value="PEPTIDYL-TRNA HYDROLASE"/>
    <property type="match status" value="1"/>
</dbReference>
<evidence type="ECO:0000256" key="4">
    <source>
        <dbReference type="ARBA" id="ARBA00022884"/>
    </source>
</evidence>
<keyword evidence="2" id="KW-0820">tRNA-binding</keyword>
<feature type="region of interest" description="Disordered" evidence="6">
    <location>
        <begin position="29"/>
        <end position="159"/>
    </location>
</feature>
<dbReference type="OrthoDB" id="1711136at2759"/>
<accession>A0A6A6IW14</accession>
<evidence type="ECO:0000313" key="7">
    <source>
        <dbReference type="EMBL" id="KAF2253800.1"/>
    </source>
</evidence>
<dbReference type="Gene3D" id="3.40.50.1470">
    <property type="entry name" value="Peptidyl-tRNA hydrolase"/>
    <property type="match status" value="1"/>
</dbReference>
<comment type="similarity">
    <text evidence="5">Belongs to the PTH family.</text>
</comment>
<proteinExistence type="inferred from homology"/>
<gene>
    <name evidence="7" type="ORF">BU26DRAFT_516089</name>
</gene>
<dbReference type="GO" id="GO:0000049">
    <property type="term" value="F:tRNA binding"/>
    <property type="evidence" value="ECO:0007669"/>
    <property type="project" value="UniProtKB-KW"/>
</dbReference>
<evidence type="ECO:0000256" key="5">
    <source>
        <dbReference type="ARBA" id="ARBA00038063"/>
    </source>
</evidence>
<keyword evidence="4" id="KW-0694">RNA-binding</keyword>
<keyword evidence="3 7" id="KW-0378">Hydrolase</keyword>
<dbReference type="SUPFAM" id="SSF53178">
    <property type="entry name" value="Peptidyl-tRNA hydrolase-like"/>
    <property type="match status" value="1"/>
</dbReference>
<feature type="compositionally biased region" description="Low complexity" evidence="6">
    <location>
        <begin position="144"/>
        <end position="159"/>
    </location>
</feature>
<feature type="compositionally biased region" description="Basic residues" evidence="6">
    <location>
        <begin position="101"/>
        <end position="110"/>
    </location>
</feature>
<dbReference type="PROSITE" id="PS01196">
    <property type="entry name" value="PEPT_TRNA_HYDROL_2"/>
    <property type="match status" value="1"/>
</dbReference>
<dbReference type="GO" id="GO:0004045">
    <property type="term" value="F:peptidyl-tRNA hydrolase activity"/>
    <property type="evidence" value="ECO:0007669"/>
    <property type="project" value="UniProtKB-EC"/>
</dbReference>
<dbReference type="InterPro" id="IPR001328">
    <property type="entry name" value="Pept_tRNA_hydro"/>
</dbReference>
<name>A0A6A6IW14_9PLEO</name>
<reference evidence="7" key="1">
    <citation type="journal article" date="2020" name="Stud. Mycol.">
        <title>101 Dothideomycetes genomes: a test case for predicting lifestyles and emergence of pathogens.</title>
        <authorList>
            <person name="Haridas S."/>
            <person name="Albert R."/>
            <person name="Binder M."/>
            <person name="Bloem J."/>
            <person name="Labutti K."/>
            <person name="Salamov A."/>
            <person name="Andreopoulos B."/>
            <person name="Baker S."/>
            <person name="Barry K."/>
            <person name="Bills G."/>
            <person name="Bluhm B."/>
            <person name="Cannon C."/>
            <person name="Castanera R."/>
            <person name="Culley D."/>
            <person name="Daum C."/>
            <person name="Ezra D."/>
            <person name="Gonzalez J."/>
            <person name="Henrissat B."/>
            <person name="Kuo A."/>
            <person name="Liang C."/>
            <person name="Lipzen A."/>
            <person name="Lutzoni F."/>
            <person name="Magnuson J."/>
            <person name="Mondo S."/>
            <person name="Nolan M."/>
            <person name="Ohm R."/>
            <person name="Pangilinan J."/>
            <person name="Park H.-J."/>
            <person name="Ramirez L."/>
            <person name="Alfaro M."/>
            <person name="Sun H."/>
            <person name="Tritt A."/>
            <person name="Yoshinaga Y."/>
            <person name="Zwiers L.-H."/>
            <person name="Turgeon B."/>
            <person name="Goodwin S."/>
            <person name="Spatafora J."/>
            <person name="Crous P."/>
            <person name="Grigoriev I."/>
        </authorList>
    </citation>
    <scope>NUCLEOTIDE SEQUENCE</scope>
    <source>
        <strain evidence="7">CBS 122368</strain>
    </source>
</reference>
<dbReference type="InterPro" id="IPR018171">
    <property type="entry name" value="Pept_tRNA_hydro_CS"/>
</dbReference>
<dbReference type="EC" id="3.1.1.29" evidence="1"/>
<evidence type="ECO:0000313" key="8">
    <source>
        <dbReference type="Proteomes" id="UP000800094"/>
    </source>
</evidence>
<dbReference type="Pfam" id="PF01195">
    <property type="entry name" value="Pept_tRNA_hydro"/>
    <property type="match status" value="1"/>
</dbReference>
<sequence>MANALTRAHVLGPTLISADLETETEILEVQAPHENTEEQAIESTASVDRKERKKQNKQKTAIGAYPDSETEVEPEVLEPQPSGDSDSDEQAIETTTPTSRKERRKQKKRKPTTELPTPPDTDAETREASKPPNNPPKKKHDLVSSTPSPSLTLSMPPGSSAAQKAYPLLICSLGNPGATYAHTLHSAGHTITSHITTVKSYRPFVKGLSGLVSRPDNTTYSFGLFKGYKKEDARGPPDEDDWTFWQSTSLMNVSGPGVRKAWTEFAQQMRAEGLDARLVVVHDELEAALGKVSIKDGDASARGHNGLKSCQASLGGVKWWRIGVGIGRPESREPQDVSRYVLRKMTRGEMGVMEKASLGVVKALRIIAEGRM</sequence>
<dbReference type="NCBIfam" id="TIGR00447">
    <property type="entry name" value="pth"/>
    <property type="match status" value="1"/>
</dbReference>
<evidence type="ECO:0000256" key="3">
    <source>
        <dbReference type="ARBA" id="ARBA00022801"/>
    </source>
</evidence>
<protein>
    <recommendedName>
        <fullName evidence="1">peptidyl-tRNA hydrolase</fullName>
        <ecNumber evidence="1">3.1.1.29</ecNumber>
    </recommendedName>
</protein>
<dbReference type="Proteomes" id="UP000800094">
    <property type="component" value="Unassembled WGS sequence"/>
</dbReference>
<dbReference type="RefSeq" id="XP_033688804.1">
    <property type="nucleotide sequence ID" value="XM_033828242.1"/>
</dbReference>
<dbReference type="GeneID" id="54581572"/>
<keyword evidence="8" id="KW-1185">Reference proteome</keyword>
<dbReference type="EMBL" id="ML987191">
    <property type="protein sequence ID" value="KAF2253800.1"/>
    <property type="molecule type" value="Genomic_DNA"/>
</dbReference>
<evidence type="ECO:0000256" key="1">
    <source>
        <dbReference type="ARBA" id="ARBA00013260"/>
    </source>
</evidence>
<organism evidence="7 8">
    <name type="scientific">Trematosphaeria pertusa</name>
    <dbReference type="NCBI Taxonomy" id="390896"/>
    <lineage>
        <taxon>Eukaryota</taxon>
        <taxon>Fungi</taxon>
        <taxon>Dikarya</taxon>
        <taxon>Ascomycota</taxon>
        <taxon>Pezizomycotina</taxon>
        <taxon>Dothideomycetes</taxon>
        <taxon>Pleosporomycetidae</taxon>
        <taxon>Pleosporales</taxon>
        <taxon>Massarineae</taxon>
        <taxon>Trematosphaeriaceae</taxon>
        <taxon>Trematosphaeria</taxon>
    </lineage>
</organism>
<dbReference type="InterPro" id="IPR036416">
    <property type="entry name" value="Pept_tRNA_hydro_sf"/>
</dbReference>
<dbReference type="PANTHER" id="PTHR17224">
    <property type="entry name" value="PEPTIDYL-TRNA HYDROLASE"/>
    <property type="match status" value="1"/>
</dbReference>
<dbReference type="AlphaFoldDB" id="A0A6A6IW14"/>